<evidence type="ECO:0000256" key="6">
    <source>
        <dbReference type="ARBA" id="ARBA00023136"/>
    </source>
</evidence>
<keyword evidence="5" id="KW-0798">TonB box</keyword>
<evidence type="ECO:0000259" key="9">
    <source>
        <dbReference type="Pfam" id="PF00593"/>
    </source>
</evidence>
<dbReference type="EMBL" id="AEJF01000062">
    <property type="protein sequence ID" value="KLU26677.1"/>
    <property type="molecule type" value="Genomic_DNA"/>
</dbReference>
<evidence type="ECO:0000256" key="4">
    <source>
        <dbReference type="ARBA" id="ARBA00022692"/>
    </source>
</evidence>
<protein>
    <recommendedName>
        <fullName evidence="9">TonB-dependent receptor-like beta-barrel domain-containing protein</fullName>
    </recommendedName>
</protein>
<comment type="similarity">
    <text evidence="8">Belongs to the TonB-dependent receptor family.</text>
</comment>
<dbReference type="Pfam" id="PF00593">
    <property type="entry name" value="TonB_dep_Rec_b-barrel"/>
    <property type="match status" value="1"/>
</dbReference>
<sequence>MYGSYSRGFWAPTLVENSQSKTLSIQTASDPLDPFQPGVPQSISELTNGNPNLQPERTKNYNIGFQLSPDTTAGFGFDFYKIKINNAIGTGLIQGEVNANNPDGTIAYVNTTHANLGTLTTDGFEVTPIASRLARAWVRSRCQATLPTGSNPL</sequence>
<evidence type="ECO:0000313" key="10">
    <source>
        <dbReference type="EMBL" id="KLU26677.1"/>
    </source>
</evidence>
<dbReference type="GO" id="GO:0009279">
    <property type="term" value="C:cell outer membrane"/>
    <property type="evidence" value="ECO:0007669"/>
    <property type="project" value="UniProtKB-SubCell"/>
</dbReference>
<evidence type="ECO:0000256" key="7">
    <source>
        <dbReference type="ARBA" id="ARBA00023237"/>
    </source>
</evidence>
<gene>
    <name evidence="10" type="ORF">EOS_07860</name>
</gene>
<evidence type="ECO:0000256" key="8">
    <source>
        <dbReference type="PROSITE-ProRule" id="PRU01360"/>
    </source>
</evidence>
<dbReference type="RefSeq" id="WP_047846053.1">
    <property type="nucleotide sequence ID" value="NZ_AEJF01000062.1"/>
</dbReference>
<name>A0A0J1D1Q7_9BURK</name>
<dbReference type="AlphaFoldDB" id="A0A0J1D1Q7"/>
<dbReference type="Gene3D" id="2.40.170.20">
    <property type="entry name" value="TonB-dependent receptor, beta-barrel domain"/>
    <property type="match status" value="1"/>
</dbReference>
<keyword evidence="4 8" id="KW-0812">Transmembrane</keyword>
<evidence type="ECO:0000256" key="2">
    <source>
        <dbReference type="ARBA" id="ARBA00022448"/>
    </source>
</evidence>
<dbReference type="InterPro" id="IPR036942">
    <property type="entry name" value="Beta-barrel_TonB_sf"/>
</dbReference>
<evidence type="ECO:0000256" key="5">
    <source>
        <dbReference type="ARBA" id="ARBA00023077"/>
    </source>
</evidence>
<dbReference type="InterPro" id="IPR039426">
    <property type="entry name" value="TonB-dep_rcpt-like"/>
</dbReference>
<dbReference type="SUPFAM" id="SSF56935">
    <property type="entry name" value="Porins"/>
    <property type="match status" value="1"/>
</dbReference>
<organism evidence="10 11">
    <name type="scientific">Caballeronia mineralivorans PML1(12)</name>
    <dbReference type="NCBI Taxonomy" id="908627"/>
    <lineage>
        <taxon>Bacteria</taxon>
        <taxon>Pseudomonadati</taxon>
        <taxon>Pseudomonadota</taxon>
        <taxon>Betaproteobacteria</taxon>
        <taxon>Burkholderiales</taxon>
        <taxon>Burkholderiaceae</taxon>
        <taxon>Caballeronia</taxon>
    </lineage>
</organism>
<reference evidence="10 11" key="1">
    <citation type="journal article" date="2015" name="Genome Announc.">
        <title>Draft Genome Sequence of Burkholderia sp. Strain PML1(12), an Ectomycorrhizosphere-Inhabiting Bacterium with Effective Mineral-Weathering Ability.</title>
        <authorList>
            <person name="Uroz S."/>
            <person name="Oger P."/>
        </authorList>
    </citation>
    <scope>NUCLEOTIDE SEQUENCE [LARGE SCALE GENOMIC DNA]</scope>
    <source>
        <strain evidence="11">PML1(12)</strain>
    </source>
</reference>
<dbReference type="PATRIC" id="fig|908627.4.peg.1735"/>
<keyword evidence="2 8" id="KW-0813">Transport</keyword>
<comment type="subcellular location">
    <subcellularLocation>
        <location evidence="1 8">Cell outer membrane</location>
        <topology evidence="1 8">Multi-pass membrane protein</topology>
    </subcellularLocation>
</comment>
<evidence type="ECO:0000313" key="11">
    <source>
        <dbReference type="Proteomes" id="UP000035963"/>
    </source>
</evidence>
<dbReference type="PANTHER" id="PTHR47234:SF3">
    <property type="entry name" value="SECRETIN_TONB SHORT N-TERMINAL DOMAIN-CONTAINING PROTEIN"/>
    <property type="match status" value="1"/>
</dbReference>
<feature type="domain" description="TonB-dependent receptor-like beta-barrel" evidence="9">
    <location>
        <begin position="2"/>
        <end position="126"/>
    </location>
</feature>
<keyword evidence="6 8" id="KW-0472">Membrane</keyword>
<dbReference type="Proteomes" id="UP000035963">
    <property type="component" value="Unassembled WGS sequence"/>
</dbReference>
<dbReference type="PANTHER" id="PTHR47234">
    <property type="match status" value="1"/>
</dbReference>
<proteinExistence type="inferred from homology"/>
<keyword evidence="11" id="KW-1185">Reference proteome</keyword>
<dbReference type="PROSITE" id="PS52016">
    <property type="entry name" value="TONB_DEPENDENT_REC_3"/>
    <property type="match status" value="1"/>
</dbReference>
<comment type="caution">
    <text evidence="10">The sequence shown here is derived from an EMBL/GenBank/DDBJ whole genome shotgun (WGS) entry which is preliminary data.</text>
</comment>
<accession>A0A0J1D1Q7</accession>
<keyword evidence="7 8" id="KW-0998">Cell outer membrane</keyword>
<evidence type="ECO:0000256" key="1">
    <source>
        <dbReference type="ARBA" id="ARBA00004571"/>
    </source>
</evidence>
<dbReference type="InterPro" id="IPR000531">
    <property type="entry name" value="Beta-barrel_TonB"/>
</dbReference>
<keyword evidence="3 8" id="KW-1134">Transmembrane beta strand</keyword>
<evidence type="ECO:0000256" key="3">
    <source>
        <dbReference type="ARBA" id="ARBA00022452"/>
    </source>
</evidence>